<protein>
    <submittedName>
        <fullName evidence="1">Predicted protein</fullName>
    </submittedName>
</protein>
<evidence type="ECO:0000313" key="1">
    <source>
        <dbReference type="EMBL" id="EDR02343.1"/>
    </source>
</evidence>
<sequence length="147" mass="16402">MAGRRIIANTNLFLMSLGEPHEVILIVHQDKHSNQDPEAQVIAKAIAAFDCNNNKRVKSGLQRLPAKEICAIVIRRTAFILYRVHVTTALVDALAAATYPQEETVVLRFIPPVPNQELYRTEGMHPLANRRSVFQCLEAFKGVIGCV</sequence>
<reference evidence="1 2" key="1">
    <citation type="journal article" date="2008" name="Nature">
        <title>The genome of Laccaria bicolor provides insights into mycorrhizal symbiosis.</title>
        <authorList>
            <person name="Martin F."/>
            <person name="Aerts A."/>
            <person name="Ahren D."/>
            <person name="Brun A."/>
            <person name="Danchin E.G.J."/>
            <person name="Duchaussoy F."/>
            <person name="Gibon J."/>
            <person name="Kohler A."/>
            <person name="Lindquist E."/>
            <person name="Pereda V."/>
            <person name="Salamov A."/>
            <person name="Shapiro H.J."/>
            <person name="Wuyts J."/>
            <person name="Blaudez D."/>
            <person name="Buee M."/>
            <person name="Brokstein P."/>
            <person name="Canbaeck B."/>
            <person name="Cohen D."/>
            <person name="Courty P.E."/>
            <person name="Coutinho P.M."/>
            <person name="Delaruelle C."/>
            <person name="Detter J.C."/>
            <person name="Deveau A."/>
            <person name="DiFazio S."/>
            <person name="Duplessis S."/>
            <person name="Fraissinet-Tachet L."/>
            <person name="Lucic E."/>
            <person name="Frey-Klett P."/>
            <person name="Fourrey C."/>
            <person name="Feussner I."/>
            <person name="Gay G."/>
            <person name="Grimwood J."/>
            <person name="Hoegger P.J."/>
            <person name="Jain P."/>
            <person name="Kilaru S."/>
            <person name="Labbe J."/>
            <person name="Lin Y.C."/>
            <person name="Legue V."/>
            <person name="Le Tacon F."/>
            <person name="Marmeisse R."/>
            <person name="Melayah D."/>
            <person name="Montanini B."/>
            <person name="Muratet M."/>
            <person name="Nehls U."/>
            <person name="Niculita-Hirzel H."/>
            <person name="Oudot-Le Secq M.P."/>
            <person name="Peter M."/>
            <person name="Quesneville H."/>
            <person name="Rajashekar B."/>
            <person name="Reich M."/>
            <person name="Rouhier N."/>
            <person name="Schmutz J."/>
            <person name="Yin T."/>
            <person name="Chalot M."/>
            <person name="Henrissat B."/>
            <person name="Kuees U."/>
            <person name="Lucas S."/>
            <person name="Van de Peer Y."/>
            <person name="Podila G.K."/>
            <person name="Polle A."/>
            <person name="Pukkila P.J."/>
            <person name="Richardson P.M."/>
            <person name="Rouze P."/>
            <person name="Sanders I.R."/>
            <person name="Stajich J.E."/>
            <person name="Tunlid A."/>
            <person name="Tuskan G."/>
            <person name="Grigoriev I.V."/>
        </authorList>
    </citation>
    <scope>NUCLEOTIDE SEQUENCE [LARGE SCALE GENOMIC DNA]</scope>
    <source>
        <strain evidence="2">S238N-H82 / ATCC MYA-4686</strain>
    </source>
</reference>
<accession>B0DSL8</accession>
<organism evidence="2">
    <name type="scientific">Laccaria bicolor (strain S238N-H82 / ATCC MYA-4686)</name>
    <name type="common">Bicoloured deceiver</name>
    <name type="synonym">Laccaria laccata var. bicolor</name>
    <dbReference type="NCBI Taxonomy" id="486041"/>
    <lineage>
        <taxon>Eukaryota</taxon>
        <taxon>Fungi</taxon>
        <taxon>Dikarya</taxon>
        <taxon>Basidiomycota</taxon>
        <taxon>Agaricomycotina</taxon>
        <taxon>Agaricomycetes</taxon>
        <taxon>Agaricomycetidae</taxon>
        <taxon>Agaricales</taxon>
        <taxon>Agaricineae</taxon>
        <taxon>Hydnangiaceae</taxon>
        <taxon>Laccaria</taxon>
    </lineage>
</organism>
<dbReference type="Proteomes" id="UP000001194">
    <property type="component" value="Unassembled WGS sequence"/>
</dbReference>
<gene>
    <name evidence="1" type="ORF">LACBIDRAFT_309594</name>
</gene>
<dbReference type="RefSeq" id="XP_001887020.1">
    <property type="nucleotide sequence ID" value="XM_001886985.1"/>
</dbReference>
<dbReference type="KEGG" id="lbc:LACBIDRAFT_309594"/>
<evidence type="ECO:0000313" key="2">
    <source>
        <dbReference type="Proteomes" id="UP000001194"/>
    </source>
</evidence>
<dbReference type="GeneID" id="6082731"/>
<dbReference type="EMBL" id="DS547131">
    <property type="protein sequence ID" value="EDR02343.1"/>
    <property type="molecule type" value="Genomic_DNA"/>
</dbReference>
<dbReference type="OrthoDB" id="3213671at2759"/>
<keyword evidence="2" id="KW-1185">Reference proteome</keyword>
<proteinExistence type="predicted"/>
<dbReference type="InParanoid" id="B0DSL8"/>
<dbReference type="HOGENOM" id="CLU_078038_1_1_1"/>
<dbReference type="AlphaFoldDB" id="B0DSL8"/>
<name>B0DSL8_LACBS</name>